<proteinExistence type="predicted"/>
<dbReference type="Proteomes" id="UP000516370">
    <property type="component" value="Chromosome"/>
</dbReference>
<dbReference type="KEGG" id="mard:IBG28_04285"/>
<organism evidence="1 2">
    <name type="scientific">Marinomonas arctica</name>
    <dbReference type="NCBI Taxonomy" id="383750"/>
    <lineage>
        <taxon>Bacteria</taxon>
        <taxon>Pseudomonadati</taxon>
        <taxon>Pseudomonadota</taxon>
        <taxon>Gammaproteobacteria</taxon>
        <taxon>Oceanospirillales</taxon>
        <taxon>Oceanospirillaceae</taxon>
        <taxon>Marinomonas</taxon>
    </lineage>
</organism>
<evidence type="ECO:0000313" key="1">
    <source>
        <dbReference type="EMBL" id="QNT06868.1"/>
    </source>
</evidence>
<reference evidence="1 2" key="1">
    <citation type="submission" date="2020-09" db="EMBL/GenBank/DDBJ databases">
        <title>Complete genome sequence of an Arctic sea ice bacterium Marinomonas arctica BSI20414.</title>
        <authorList>
            <person name="Liao L."/>
            <person name="Chen B."/>
        </authorList>
    </citation>
    <scope>NUCLEOTIDE SEQUENCE [LARGE SCALE GENOMIC DNA]</scope>
    <source>
        <strain evidence="1 2">BSI20414</strain>
    </source>
</reference>
<keyword evidence="2" id="KW-1185">Reference proteome</keyword>
<sequence>MPAFWRALLYLGVGLGGVVLFVRTVCQSSPQIGIDEQGAFLLNQGRYERLLFIRANSVQLIAKVDKGQAFLRRVWPKYQVIYRDNVTEDVYRILRSYAAQQILLHRSEMHKSRF</sequence>
<name>A0A7H1J8Q2_9GAMM</name>
<dbReference type="AlphaFoldDB" id="A0A7H1J8Q2"/>
<dbReference type="EMBL" id="CP061081">
    <property type="protein sequence ID" value="QNT06868.1"/>
    <property type="molecule type" value="Genomic_DNA"/>
</dbReference>
<gene>
    <name evidence="1" type="ORF">IBG28_04285</name>
</gene>
<protein>
    <submittedName>
        <fullName evidence="1">Uncharacterized protein</fullName>
    </submittedName>
</protein>
<evidence type="ECO:0000313" key="2">
    <source>
        <dbReference type="Proteomes" id="UP000516370"/>
    </source>
</evidence>
<accession>A0A7H1J8Q2</accession>
<dbReference type="RefSeq" id="WP_162623519.1">
    <property type="nucleotide sequence ID" value="NZ_BMLJ01000014.1"/>
</dbReference>